<organism evidence="1 2">
    <name type="scientific">Bordetella avium (strain 197N)</name>
    <dbReference type="NCBI Taxonomy" id="360910"/>
    <lineage>
        <taxon>Bacteria</taxon>
        <taxon>Pseudomonadati</taxon>
        <taxon>Pseudomonadota</taxon>
        <taxon>Betaproteobacteria</taxon>
        <taxon>Burkholderiales</taxon>
        <taxon>Alcaligenaceae</taxon>
        <taxon>Bordetella</taxon>
    </lineage>
</organism>
<evidence type="ECO:0000313" key="1">
    <source>
        <dbReference type="EMBL" id="CAJ47953.1"/>
    </source>
</evidence>
<proteinExistence type="predicted"/>
<name>Q2KZK2_BORA1</name>
<gene>
    <name evidence="1" type="ordered locus">BAV0349</name>
</gene>
<dbReference type="EMBL" id="AM167904">
    <property type="protein sequence ID" value="CAJ47953.1"/>
    <property type="molecule type" value="Genomic_DNA"/>
</dbReference>
<dbReference type="HOGENOM" id="CLU_3372404_0_0_4"/>
<dbReference type="KEGG" id="bav:BAV0349"/>
<evidence type="ECO:0000313" key="2">
    <source>
        <dbReference type="Proteomes" id="UP000001977"/>
    </source>
</evidence>
<sequence>MPGQSDWPGMSTGGRFGALAFGQGRGVFDMARDA</sequence>
<keyword evidence="2" id="KW-1185">Reference proteome</keyword>
<reference evidence="1 2" key="1">
    <citation type="journal article" date="2006" name="J. Bacteriol.">
        <title>Comparison of the genome sequence of the poultry pathogen Bordetella avium with those of B. bronchiseptica, B. pertussis, and B. parapertussis reveals extensive diversity in surface structures associated with host interaction.</title>
        <authorList>
            <person name="Sebaihia M."/>
            <person name="Preston A."/>
            <person name="Maskell D.J."/>
            <person name="Kuzmiak H."/>
            <person name="Connell T.D."/>
            <person name="King N.D."/>
            <person name="Orndorff P.E."/>
            <person name="Miyamoto D.M."/>
            <person name="Thomson N.R."/>
            <person name="Harris D."/>
            <person name="Goble A."/>
            <person name="Lord A."/>
            <person name="Murphy L."/>
            <person name="Quail M.A."/>
            <person name="Rutter S."/>
            <person name="Squares R."/>
            <person name="Squares S."/>
            <person name="Woodward J."/>
            <person name="Parkhill J."/>
            <person name="Temple L.M."/>
        </authorList>
    </citation>
    <scope>NUCLEOTIDE SEQUENCE [LARGE SCALE GENOMIC DNA]</scope>
    <source>
        <strain evidence="1 2">197N</strain>
    </source>
</reference>
<protein>
    <submittedName>
        <fullName evidence="1">Uncharacterized protein</fullName>
    </submittedName>
</protein>
<accession>Q2KZK2</accession>
<dbReference type="AlphaFoldDB" id="Q2KZK2"/>
<dbReference type="Proteomes" id="UP000001977">
    <property type="component" value="Chromosome"/>
</dbReference>